<dbReference type="Pfam" id="PF00583">
    <property type="entry name" value="Acetyltransf_1"/>
    <property type="match status" value="1"/>
</dbReference>
<evidence type="ECO:0000313" key="2">
    <source>
        <dbReference type="EMBL" id="RSU16946.1"/>
    </source>
</evidence>
<keyword evidence="3" id="KW-1185">Reference proteome</keyword>
<dbReference type="Proteomes" id="UP000288028">
    <property type="component" value="Unassembled WGS sequence"/>
</dbReference>
<dbReference type="RefSeq" id="WP_126791292.1">
    <property type="nucleotide sequence ID" value="NZ_CP060720.1"/>
</dbReference>
<organism evidence="2 3">
    <name type="scientific">Vagococcus carniphilus</name>
    <dbReference type="NCBI Taxonomy" id="218144"/>
    <lineage>
        <taxon>Bacteria</taxon>
        <taxon>Bacillati</taxon>
        <taxon>Bacillota</taxon>
        <taxon>Bacilli</taxon>
        <taxon>Lactobacillales</taxon>
        <taxon>Enterococcaceae</taxon>
        <taxon>Vagococcus</taxon>
    </lineage>
</organism>
<dbReference type="InterPro" id="IPR016181">
    <property type="entry name" value="Acyl_CoA_acyltransferase"/>
</dbReference>
<feature type="domain" description="N-acetyltransferase" evidence="1">
    <location>
        <begin position="12"/>
        <end position="139"/>
    </location>
</feature>
<reference evidence="2 3" key="1">
    <citation type="submission" date="2017-05" db="EMBL/GenBank/DDBJ databases">
        <title>Vagococcus spp. assemblies.</title>
        <authorList>
            <person name="Gulvik C.A."/>
        </authorList>
    </citation>
    <scope>NUCLEOTIDE SEQUENCE [LARGE SCALE GENOMIC DNA]</scope>
    <source>
        <strain evidence="2 3">SS1714</strain>
    </source>
</reference>
<dbReference type="GO" id="GO:0016747">
    <property type="term" value="F:acyltransferase activity, transferring groups other than amino-acyl groups"/>
    <property type="evidence" value="ECO:0007669"/>
    <property type="project" value="InterPro"/>
</dbReference>
<evidence type="ECO:0000313" key="3">
    <source>
        <dbReference type="Proteomes" id="UP000288028"/>
    </source>
</evidence>
<dbReference type="OrthoDB" id="2199858at2"/>
<gene>
    <name evidence="2" type="ORF">CBF28_01800</name>
</gene>
<comment type="caution">
    <text evidence="2">The sequence shown here is derived from an EMBL/GenBank/DDBJ whole genome shotgun (WGS) entry which is preliminary data.</text>
</comment>
<dbReference type="GeneID" id="95579690"/>
<dbReference type="SUPFAM" id="SSF55729">
    <property type="entry name" value="Acyl-CoA N-acyltransferases (Nat)"/>
    <property type="match status" value="1"/>
</dbReference>
<protein>
    <recommendedName>
        <fullName evidence="1">N-acetyltransferase domain-containing protein</fullName>
    </recommendedName>
</protein>
<sequence>MKDFTHPKFPTIHIKLLTTTDDLEQLETLLTPFSVSRDTITSFIPEPRSKDSKYLYGIFDNDTLIGAIDLIEDYPAAQSSYIHQFILSEDYQTNNLPETLYLSLEKTAQETGTTLMHLNTQLNSDFWNNQGFEAHKKEI</sequence>
<dbReference type="EMBL" id="NGKB01000001">
    <property type="protein sequence ID" value="RSU16946.1"/>
    <property type="molecule type" value="Genomic_DNA"/>
</dbReference>
<dbReference type="PROSITE" id="PS51186">
    <property type="entry name" value="GNAT"/>
    <property type="match status" value="1"/>
</dbReference>
<name>A0A430B9B2_9ENTE</name>
<dbReference type="Gene3D" id="3.40.630.30">
    <property type="match status" value="1"/>
</dbReference>
<evidence type="ECO:0000259" key="1">
    <source>
        <dbReference type="PROSITE" id="PS51186"/>
    </source>
</evidence>
<dbReference type="AlphaFoldDB" id="A0A430B9B2"/>
<dbReference type="InterPro" id="IPR000182">
    <property type="entry name" value="GNAT_dom"/>
</dbReference>
<accession>A0A430B9B2</accession>
<proteinExistence type="predicted"/>